<evidence type="ECO:0000313" key="4">
    <source>
        <dbReference type="EMBL" id="CUS02252.2"/>
    </source>
</evidence>
<dbReference type="SUPFAM" id="SSF53335">
    <property type="entry name" value="S-adenosyl-L-methionine-dependent methyltransferases"/>
    <property type="match status" value="1"/>
</dbReference>
<dbReference type="CDD" id="cd02440">
    <property type="entry name" value="AdoMet_MTases"/>
    <property type="match status" value="1"/>
</dbReference>
<dbReference type="Gene3D" id="3.40.50.150">
    <property type="entry name" value="Vaccinia Virus protein VP39"/>
    <property type="match status" value="1"/>
</dbReference>
<dbReference type="GO" id="GO:0008168">
    <property type="term" value="F:methyltransferase activity"/>
    <property type="evidence" value="ECO:0007669"/>
    <property type="project" value="UniProtKB-KW"/>
</dbReference>
<accession>A0A160SZ18</accession>
<evidence type="ECO:0000256" key="1">
    <source>
        <dbReference type="ARBA" id="ARBA00022603"/>
    </source>
</evidence>
<name>A0A160SZ18_9CHLR</name>
<dbReference type="RefSeq" id="WP_095041890.1">
    <property type="nucleotide sequence ID" value="NZ_LN890655.1"/>
</dbReference>
<dbReference type="PANTHER" id="PTHR43464:SF19">
    <property type="entry name" value="UBIQUINONE BIOSYNTHESIS O-METHYLTRANSFERASE, MITOCHONDRIAL"/>
    <property type="match status" value="1"/>
</dbReference>
<dbReference type="PANTHER" id="PTHR43464">
    <property type="entry name" value="METHYLTRANSFERASE"/>
    <property type="match status" value="1"/>
</dbReference>
<dbReference type="EMBL" id="LN890655">
    <property type="protein sequence ID" value="CUS02252.2"/>
    <property type="molecule type" value="Genomic_DNA"/>
</dbReference>
<dbReference type="Proteomes" id="UP000215027">
    <property type="component" value="Chromosome I"/>
</dbReference>
<keyword evidence="2" id="KW-0808">Transferase</keyword>
<dbReference type="GO" id="GO:0032259">
    <property type="term" value="P:methylation"/>
    <property type="evidence" value="ECO:0007669"/>
    <property type="project" value="UniProtKB-KW"/>
</dbReference>
<evidence type="ECO:0000256" key="3">
    <source>
        <dbReference type="ARBA" id="ARBA00022691"/>
    </source>
</evidence>
<gene>
    <name evidence="4" type="ORF">CFX0092_A0371</name>
</gene>
<sequence>MDELTARRLVDLNARFYEQLAAPFAESRRAPQPGYERLLPYLPRPPLRVLDVGCGNGRFARFLIDQGVAVAYTGVDFSQPLLELAGQLSGQFLPRDLSQAQALDGLGQFDLIVCLSMLQHIPGRANRARLLGEMAGHLDRGGRIISANWQFLRSDRQRRKIRPWSEVDIDPALVEAGDYLLSWERGGAGRRYVAHLDESATGELAAAAGLRILDTFLSDGREGDLNLYAIMAG</sequence>
<proteinExistence type="predicted"/>
<keyword evidence="5" id="KW-1185">Reference proteome</keyword>
<reference evidence="4" key="1">
    <citation type="submission" date="2016-01" db="EMBL/GenBank/DDBJ databases">
        <authorList>
            <person name="Mcilroy J.S."/>
            <person name="Karst M S."/>
            <person name="Albertsen M."/>
        </authorList>
    </citation>
    <scope>NUCLEOTIDE SEQUENCE</scope>
    <source>
        <strain evidence="4">Cfx-K</strain>
    </source>
</reference>
<dbReference type="Pfam" id="PF13489">
    <property type="entry name" value="Methyltransf_23"/>
    <property type="match status" value="1"/>
</dbReference>
<dbReference type="InterPro" id="IPR029063">
    <property type="entry name" value="SAM-dependent_MTases_sf"/>
</dbReference>
<keyword evidence="1" id="KW-0489">Methyltransferase</keyword>
<evidence type="ECO:0008006" key="6">
    <source>
        <dbReference type="Google" id="ProtNLM"/>
    </source>
</evidence>
<organism evidence="4 5">
    <name type="scientific">Candidatus Promineifilum breve</name>
    <dbReference type="NCBI Taxonomy" id="1806508"/>
    <lineage>
        <taxon>Bacteria</taxon>
        <taxon>Bacillati</taxon>
        <taxon>Chloroflexota</taxon>
        <taxon>Ardenticatenia</taxon>
        <taxon>Candidatus Promineifilales</taxon>
        <taxon>Candidatus Promineifilaceae</taxon>
        <taxon>Candidatus Promineifilum</taxon>
    </lineage>
</organism>
<evidence type="ECO:0000313" key="5">
    <source>
        <dbReference type="Proteomes" id="UP000215027"/>
    </source>
</evidence>
<dbReference type="OrthoDB" id="159206at2"/>
<dbReference type="KEGG" id="pbf:CFX0092_A0371"/>
<dbReference type="AlphaFoldDB" id="A0A160SZ18"/>
<keyword evidence="3" id="KW-0949">S-adenosyl-L-methionine</keyword>
<evidence type="ECO:0000256" key="2">
    <source>
        <dbReference type="ARBA" id="ARBA00022679"/>
    </source>
</evidence>
<protein>
    <recommendedName>
        <fullName evidence="6">Methyltransferase domain-containing protein</fullName>
    </recommendedName>
</protein>